<feature type="compositionally biased region" description="Basic and acidic residues" evidence="1">
    <location>
        <begin position="180"/>
        <end position="191"/>
    </location>
</feature>
<keyword evidence="2" id="KW-0378">Hydrolase</keyword>
<keyword evidence="3" id="KW-1185">Reference proteome</keyword>
<feature type="compositionally biased region" description="Basic and acidic residues" evidence="1">
    <location>
        <begin position="163"/>
        <end position="173"/>
    </location>
</feature>
<reference evidence="2" key="1">
    <citation type="submission" date="2021-06" db="EMBL/GenBank/DDBJ databases">
        <authorList>
            <person name="Arsene-Ploetze F."/>
        </authorList>
    </citation>
    <scope>NUCLEOTIDE SEQUENCE</scope>
    <source>
        <strain evidence="2">SBRY1</strain>
    </source>
</reference>
<name>A0A9W4GX25_9ACTN</name>
<dbReference type="AlphaFoldDB" id="A0A9W4GX25"/>
<gene>
    <name evidence="2" type="ORF">SBRY_10696</name>
</gene>
<feature type="compositionally biased region" description="Basic and acidic residues" evidence="1">
    <location>
        <begin position="223"/>
        <end position="242"/>
    </location>
</feature>
<comment type="caution">
    <text evidence="2">The sequence shown here is derived from an EMBL/GenBank/DDBJ whole genome shotgun (WGS) entry which is preliminary data.</text>
</comment>
<evidence type="ECO:0000256" key="1">
    <source>
        <dbReference type="SAM" id="MobiDB-lite"/>
    </source>
</evidence>
<accession>A0A9W4GX25</accession>
<dbReference type="EMBL" id="CAJVAX010000001">
    <property type="protein sequence ID" value="CAG7604237.1"/>
    <property type="molecule type" value="Genomic_DNA"/>
</dbReference>
<feature type="region of interest" description="Disordered" evidence="1">
    <location>
        <begin position="20"/>
        <end position="259"/>
    </location>
</feature>
<organism evidence="2 3">
    <name type="scientific">Actinacidiphila bryophytorum</name>
    <dbReference type="NCBI Taxonomy" id="1436133"/>
    <lineage>
        <taxon>Bacteria</taxon>
        <taxon>Bacillati</taxon>
        <taxon>Actinomycetota</taxon>
        <taxon>Actinomycetes</taxon>
        <taxon>Kitasatosporales</taxon>
        <taxon>Streptomycetaceae</taxon>
        <taxon>Actinacidiphila</taxon>
    </lineage>
</organism>
<feature type="compositionally biased region" description="Basic residues" evidence="1">
    <location>
        <begin position="86"/>
        <end position="98"/>
    </location>
</feature>
<protein>
    <submittedName>
        <fullName evidence="2">Hydrolase</fullName>
    </submittedName>
</protein>
<evidence type="ECO:0000313" key="2">
    <source>
        <dbReference type="EMBL" id="CAG7604237.1"/>
    </source>
</evidence>
<feature type="compositionally biased region" description="Basic residues" evidence="1">
    <location>
        <begin position="104"/>
        <end position="119"/>
    </location>
</feature>
<feature type="compositionally biased region" description="Basic residues" evidence="1">
    <location>
        <begin position="57"/>
        <end position="69"/>
    </location>
</feature>
<proteinExistence type="predicted"/>
<evidence type="ECO:0000313" key="3">
    <source>
        <dbReference type="Proteomes" id="UP001153328"/>
    </source>
</evidence>
<dbReference type="Proteomes" id="UP001153328">
    <property type="component" value="Unassembled WGS sequence"/>
</dbReference>
<feature type="compositionally biased region" description="Basic residues" evidence="1">
    <location>
        <begin position="142"/>
        <end position="155"/>
    </location>
</feature>
<dbReference type="GO" id="GO:0016787">
    <property type="term" value="F:hydrolase activity"/>
    <property type="evidence" value="ECO:0007669"/>
    <property type="project" value="UniProtKB-KW"/>
</dbReference>
<sequence>MFHAQRQPVGHMHRVISLHEPTDLPRPARAHDGPPAGDRARVVRGPGRRARPERPRAARHRAARPRLHRQQGGLPRPAGPAVGRRFPGRRDRRPRPARVGRPARGGRVRPARAGGRRHGAGCGTGGGGRRRPAAPAGPLAGRPHRPGGAARRRRGAVGVADTDEFRTRGDRPRPAGQDAAADRPPADDGHGDGLAGDARARRRPRGPGREPRLARRLPAPPLGDHRPRTTDRHGTPVDDRTGPGRRTCRRAAAEARTVR</sequence>